<feature type="domain" description="HIT" evidence="5">
    <location>
        <begin position="5"/>
        <end position="112"/>
    </location>
</feature>
<dbReference type="EMBL" id="KF900331">
    <property type="protein sequence ID" value="AIE91227.1"/>
    <property type="molecule type" value="Genomic_DNA"/>
</dbReference>
<dbReference type="GO" id="GO:0016787">
    <property type="term" value="F:hydrolase activity"/>
    <property type="evidence" value="ECO:0007669"/>
    <property type="project" value="UniProtKB-KW"/>
</dbReference>
<evidence type="ECO:0000259" key="5">
    <source>
        <dbReference type="PROSITE" id="PS51084"/>
    </source>
</evidence>
<keyword evidence="6" id="KW-0378">Hydrolase</keyword>
<accession>A0A075FND7</accession>
<evidence type="ECO:0000256" key="2">
    <source>
        <dbReference type="PIRSR" id="PIRSR601310-3"/>
    </source>
</evidence>
<dbReference type="InterPro" id="IPR036265">
    <property type="entry name" value="HIT-like_sf"/>
</dbReference>
<feature type="short sequence motif" description="Histidine triad motif" evidence="2 3">
    <location>
        <begin position="97"/>
        <end position="101"/>
    </location>
</feature>
<evidence type="ECO:0000256" key="1">
    <source>
        <dbReference type="PIRSR" id="PIRSR601310-1"/>
    </source>
</evidence>
<organism evidence="6">
    <name type="scientific">uncultured marine group II/III euryarchaeote AD1000_10_C12</name>
    <dbReference type="NCBI Taxonomy" id="1457717"/>
    <lineage>
        <taxon>Archaea</taxon>
        <taxon>Methanobacteriati</taxon>
        <taxon>Methanobacteriota</taxon>
        <taxon>environmental samples</taxon>
    </lineage>
</organism>
<name>A0A075FND7_9EURY</name>
<evidence type="ECO:0000256" key="3">
    <source>
        <dbReference type="PROSITE-ProRule" id="PRU00464"/>
    </source>
</evidence>
<dbReference type="InterPro" id="IPR001310">
    <property type="entry name" value="Histidine_triad_HIT"/>
</dbReference>
<dbReference type="PROSITE" id="PS51084">
    <property type="entry name" value="HIT_2"/>
    <property type="match status" value="1"/>
</dbReference>
<dbReference type="Pfam" id="PF01230">
    <property type="entry name" value="HIT"/>
    <property type="match status" value="1"/>
</dbReference>
<dbReference type="AlphaFoldDB" id="A0A075FND7"/>
<dbReference type="GO" id="GO:0009117">
    <property type="term" value="P:nucleotide metabolic process"/>
    <property type="evidence" value="ECO:0007669"/>
    <property type="project" value="TreeGrafter"/>
</dbReference>
<protein>
    <submittedName>
        <fullName evidence="6">Histidine triad (HIT) hydrolase 2 ( bis(5'-nucleosyl)-tetraphosphatase (Asymmetrical) ) (Hit)</fullName>
    </submittedName>
</protein>
<dbReference type="PANTHER" id="PTHR46648">
    <property type="entry name" value="HIT FAMILY PROTEIN 1"/>
    <property type="match status" value="1"/>
</dbReference>
<dbReference type="PANTHER" id="PTHR46648:SF1">
    <property type="entry name" value="ADENOSINE 5'-MONOPHOSPHORAMIDASE HNT1"/>
    <property type="match status" value="1"/>
</dbReference>
<reference evidence="6" key="1">
    <citation type="journal article" date="2014" name="Genome Biol. Evol.">
        <title>Pangenome evidence for extensive interdomain horizontal transfer affecting lineage core and shell genes in uncultured planktonic thaumarchaeota and euryarchaeota.</title>
        <authorList>
            <person name="Deschamps P."/>
            <person name="Zivanovic Y."/>
            <person name="Moreira D."/>
            <person name="Rodriguez-Valera F."/>
            <person name="Lopez-Garcia P."/>
        </authorList>
    </citation>
    <scope>NUCLEOTIDE SEQUENCE</scope>
</reference>
<gene>
    <name evidence="6" type="primary">hit</name>
</gene>
<dbReference type="InterPro" id="IPR011146">
    <property type="entry name" value="HIT-like"/>
</dbReference>
<evidence type="ECO:0000313" key="6">
    <source>
        <dbReference type="EMBL" id="AIE91227.1"/>
    </source>
</evidence>
<evidence type="ECO:0000256" key="4">
    <source>
        <dbReference type="SAM" id="MobiDB-lite"/>
    </source>
</evidence>
<dbReference type="SUPFAM" id="SSF54197">
    <property type="entry name" value="HIT-like"/>
    <property type="match status" value="1"/>
</dbReference>
<dbReference type="PRINTS" id="PR00332">
    <property type="entry name" value="HISTRIAD"/>
</dbReference>
<feature type="active site" description="Tele-AMP-histidine intermediate" evidence="1">
    <location>
        <position position="99"/>
    </location>
</feature>
<dbReference type="Gene3D" id="3.30.428.10">
    <property type="entry name" value="HIT-like"/>
    <property type="match status" value="1"/>
</dbReference>
<proteinExistence type="predicted"/>
<sequence length="144" mass="15561">MEPSLFTKIIEGEIPASFIAKHESWVAFLDINPRAEGHTLVVPVEQKQRIRDLSKESQHSLMEGVAIVSEKLCNHFGISDCTIVVHDGPAAGQEIPHVHIHVIPRSHGDGGKSALAMFPNTPPPGSVEPDFSALAKLADELSSD</sequence>
<feature type="region of interest" description="Disordered" evidence="4">
    <location>
        <begin position="111"/>
        <end position="130"/>
    </location>
</feature>